<reference evidence="1" key="1">
    <citation type="journal article" date="2021" name="Front. Plant Sci.">
        <title>Chromosome-Scale Genome Assembly for Chinese Sour Jujube and Insights Into Its Genome Evolution and Domestication Signature.</title>
        <authorList>
            <person name="Shen L.-Y."/>
            <person name="Luo H."/>
            <person name="Wang X.-L."/>
            <person name="Wang X.-M."/>
            <person name="Qiu X.-J."/>
            <person name="Liu H."/>
            <person name="Zhou S.-S."/>
            <person name="Jia K.-H."/>
            <person name="Nie S."/>
            <person name="Bao Y.-T."/>
            <person name="Zhang R.-G."/>
            <person name="Yun Q.-Z."/>
            <person name="Chai Y.-H."/>
            <person name="Lu J.-Y."/>
            <person name="Li Y."/>
            <person name="Zhao S.-W."/>
            <person name="Mao J.-F."/>
            <person name="Jia S.-G."/>
            <person name="Mao Y.-M."/>
        </authorList>
    </citation>
    <scope>NUCLEOTIDE SEQUENCE</scope>
    <source>
        <strain evidence="1">AT0</strain>
        <tissue evidence="1">Leaf</tissue>
    </source>
</reference>
<name>A0A978VP84_ZIZJJ</name>
<dbReference type="PANTHER" id="PTHR33116">
    <property type="entry name" value="REVERSE TRANSCRIPTASE ZINC-BINDING DOMAIN-CONTAINING PROTEIN-RELATED-RELATED"/>
    <property type="match status" value="1"/>
</dbReference>
<dbReference type="Proteomes" id="UP000813462">
    <property type="component" value="Unassembled WGS sequence"/>
</dbReference>
<evidence type="ECO:0000313" key="2">
    <source>
        <dbReference type="Proteomes" id="UP000813462"/>
    </source>
</evidence>
<dbReference type="PANTHER" id="PTHR33116:SF86">
    <property type="entry name" value="REVERSE TRANSCRIPTASE DOMAIN-CONTAINING PROTEIN"/>
    <property type="match status" value="1"/>
</dbReference>
<evidence type="ECO:0000313" key="1">
    <source>
        <dbReference type="EMBL" id="KAH7537359.1"/>
    </source>
</evidence>
<evidence type="ECO:0008006" key="3">
    <source>
        <dbReference type="Google" id="ProtNLM"/>
    </source>
</evidence>
<protein>
    <recommendedName>
        <fullName evidence="3">Reverse transcriptase domain-containing protein</fullName>
    </recommendedName>
</protein>
<proteinExistence type="predicted"/>
<sequence>MYADDLLIMCRAKPQEATVVDECFKKYCEWSSQQANVNKSSIIFSKNTSKRDKKTIKAVLGFKEMGSNSIYLGNSLAGKVTLLKSVAQALPTYSMATFQIPRGICDELDALARKLWWETKPNSTRDSNTALLAKLAWNLAVGKDKLWTRLLTSKYLKGDSFFEHKLKTGASWIWKGILNSRNLIKAGSCFKLDNGASINLWTDPWLPGLPNKSPRPTDGGVISDGQRVYEFRDLDSGSWNKLIIRSLCDDDSVNAILKLVWPPTSVQDKLLWTGNKEGGFSVSSCYNLKFRNHLPLGKSICWKKLWQLNLHERQTLLWRMISNAIPSKEVLVARLGDAAMLVKEIANQSDPTLSWFTYFEMTEIRARFQKFNWSLKWNARSANGLADLIAKKALAGSSFFDLNCILDLLPNDILTMCALDRLGKDVCNPPSGGQESVHLCSYTAKPAHTRAKK</sequence>
<accession>A0A978VP84</accession>
<comment type="caution">
    <text evidence="1">The sequence shown here is derived from an EMBL/GenBank/DDBJ whole genome shotgun (WGS) entry which is preliminary data.</text>
</comment>
<dbReference type="EMBL" id="JAEACU010000003">
    <property type="protein sequence ID" value="KAH7537359.1"/>
    <property type="molecule type" value="Genomic_DNA"/>
</dbReference>
<organism evidence="1 2">
    <name type="scientific">Ziziphus jujuba var. spinosa</name>
    <dbReference type="NCBI Taxonomy" id="714518"/>
    <lineage>
        <taxon>Eukaryota</taxon>
        <taxon>Viridiplantae</taxon>
        <taxon>Streptophyta</taxon>
        <taxon>Embryophyta</taxon>
        <taxon>Tracheophyta</taxon>
        <taxon>Spermatophyta</taxon>
        <taxon>Magnoliopsida</taxon>
        <taxon>eudicotyledons</taxon>
        <taxon>Gunneridae</taxon>
        <taxon>Pentapetalae</taxon>
        <taxon>rosids</taxon>
        <taxon>fabids</taxon>
        <taxon>Rosales</taxon>
        <taxon>Rhamnaceae</taxon>
        <taxon>Paliureae</taxon>
        <taxon>Ziziphus</taxon>
    </lineage>
</organism>
<gene>
    <name evidence="1" type="ORF">FEM48_Zijuj03G0084200</name>
</gene>
<dbReference type="AlphaFoldDB" id="A0A978VP84"/>